<dbReference type="EMBL" id="MPUH01000822">
    <property type="protein sequence ID" value="OMJ73439.1"/>
    <property type="molecule type" value="Genomic_DNA"/>
</dbReference>
<accession>A0A1R2B9J9</accession>
<dbReference type="InterPro" id="IPR027417">
    <property type="entry name" value="P-loop_NTPase"/>
</dbReference>
<sequence length="642" mass="74295">MNRDEEDSFLRDLITLIDEAEKNLPEIKVQTVNLVGNTGVGKSTLLCFLLGLRPEVLSNDYGQVVIDFNQTESEKIIIGHTGSSCTVYPNLRKINGINYWDLPGFCDNKSIAQEIVNFYCTKKIFDSAREFKIVLVIEYNSLFLARGKNLAETLKQLIEMFPDQKSLFNSLSIVVMKCGNFKFVNENFINCIVKLSQENNEFEIARPLINMLSECPKKIVIFKIPQNEEDLNDMLRSEIETCINNSRYCKMSIVNSFSYKAKLMIEKLVKYYEAEVEEKMHDLANYLIKIFSLEKDLNKLELGKNILDEFLSHINTFSRTFDLFKNGLKKLFENFIECKVLFDAVDDIINKLCIYNNYRSEISSSNILINCISSIFKARLAIESYIYSQKVAIMNEQTEMKEKARKDQVKNFKLEINALEKVTTDQKSSILNLEATIDNLKIEKNDAILRKKHKNATKKKKYAEEIAKKNDEIINLNEKLRALTSQKINDSCKIEFYAKDIQNQNSKINELKEKISILSTQQSKDSASLKIYDECIKKKKLKINELKKKNSIASELNLKDSEIIKQLTNDIEIKNKKIQEYEKEIKNSNEQLQNLKISCNTLSKKNDQYTSLMRDAAEFNSIKRLKNGMDNLGLTYKECSIF</sequence>
<feature type="coiled-coil region" evidence="1">
    <location>
        <begin position="430"/>
        <end position="605"/>
    </location>
</feature>
<dbReference type="Proteomes" id="UP000187209">
    <property type="component" value="Unassembled WGS sequence"/>
</dbReference>
<organism evidence="2 3">
    <name type="scientific">Stentor coeruleus</name>
    <dbReference type="NCBI Taxonomy" id="5963"/>
    <lineage>
        <taxon>Eukaryota</taxon>
        <taxon>Sar</taxon>
        <taxon>Alveolata</taxon>
        <taxon>Ciliophora</taxon>
        <taxon>Postciliodesmatophora</taxon>
        <taxon>Heterotrichea</taxon>
        <taxon>Heterotrichida</taxon>
        <taxon>Stentoridae</taxon>
        <taxon>Stentor</taxon>
    </lineage>
</organism>
<evidence type="ECO:0000256" key="1">
    <source>
        <dbReference type="SAM" id="Coils"/>
    </source>
</evidence>
<protein>
    <submittedName>
        <fullName evidence="2">Uncharacterized protein</fullName>
    </submittedName>
</protein>
<reference evidence="2 3" key="1">
    <citation type="submission" date="2016-11" db="EMBL/GenBank/DDBJ databases">
        <title>The macronuclear genome of Stentor coeruleus: a giant cell with tiny introns.</title>
        <authorList>
            <person name="Slabodnick M."/>
            <person name="Ruby J.G."/>
            <person name="Reiff S.B."/>
            <person name="Swart E.C."/>
            <person name="Gosai S."/>
            <person name="Prabakaran S."/>
            <person name="Witkowska E."/>
            <person name="Larue G.E."/>
            <person name="Fisher S."/>
            <person name="Freeman R.M."/>
            <person name="Gunawardena J."/>
            <person name="Chu W."/>
            <person name="Stover N.A."/>
            <person name="Gregory B.D."/>
            <person name="Nowacki M."/>
            <person name="Derisi J."/>
            <person name="Roy S.W."/>
            <person name="Marshall W.F."/>
            <person name="Sood P."/>
        </authorList>
    </citation>
    <scope>NUCLEOTIDE SEQUENCE [LARGE SCALE GENOMIC DNA]</scope>
    <source>
        <strain evidence="2">WM001</strain>
    </source>
</reference>
<dbReference type="AlphaFoldDB" id="A0A1R2B9J9"/>
<dbReference type="OrthoDB" id="8954335at2759"/>
<evidence type="ECO:0000313" key="2">
    <source>
        <dbReference type="EMBL" id="OMJ73439.1"/>
    </source>
</evidence>
<evidence type="ECO:0000313" key="3">
    <source>
        <dbReference type="Proteomes" id="UP000187209"/>
    </source>
</evidence>
<name>A0A1R2B9J9_9CILI</name>
<gene>
    <name evidence="2" type="ORF">SteCoe_27887</name>
</gene>
<comment type="caution">
    <text evidence="2">The sequence shown here is derived from an EMBL/GenBank/DDBJ whole genome shotgun (WGS) entry which is preliminary data.</text>
</comment>
<proteinExistence type="predicted"/>
<keyword evidence="1" id="KW-0175">Coiled coil</keyword>
<dbReference type="Gene3D" id="3.40.50.300">
    <property type="entry name" value="P-loop containing nucleotide triphosphate hydrolases"/>
    <property type="match status" value="1"/>
</dbReference>
<keyword evidence="3" id="KW-1185">Reference proteome</keyword>
<dbReference type="SUPFAM" id="SSF52540">
    <property type="entry name" value="P-loop containing nucleoside triphosphate hydrolases"/>
    <property type="match status" value="1"/>
</dbReference>